<name>A0AB35HQT6_TETHA</name>
<feature type="transmembrane region" description="Helical" evidence="1">
    <location>
        <begin position="99"/>
        <end position="120"/>
    </location>
</feature>
<dbReference type="Proteomes" id="UP001057280">
    <property type="component" value="Unassembled WGS sequence"/>
</dbReference>
<reference evidence="2" key="2">
    <citation type="journal article" date="2021" name="BMC Microbiol.">
        <title>The diversity among the species Tetragenococcus halophilus including new isolates from a lupine seed fermentation.</title>
        <authorList>
            <person name="Link T."/>
            <person name="Vogel R.F."/>
            <person name="Ehrmann M.A."/>
        </authorList>
    </citation>
    <scope>NUCLEOTIDE SEQUENCE</scope>
    <source>
        <strain evidence="2">TMW 2.2257</strain>
    </source>
</reference>
<sequence>MQYAKVNTIVNISKSSFFILFFVINLFLVVNHRLTAFSSITFLILFISIYFGLLVSSMKKILNLKLMIFSFGYFFHYLSPLIQIKNGIFPNHLPIDNQYIPRANLILVIFYTVILFLPSLKVTFADSSKNLVKNITKNRLDFFNIITILMLFMVIMVFGPSYFLGGVSVYDFFDTSISLVIIAVINGLSVANFLYTLIFINQVRKKNNFLRLFLSFIPFILINNVFTLSRYYLAFIIILFIVVFFRDKISPFSFMFLLSIGLTLLFPILNTFRGGVDTYVSSNIWNTITNQYTQLHFDSYSQIITSLKYVDDMGYMMGKTTISSLLFFLPRAVFTVKTEGLGAILGQYLSETTIYGQILGDFNNLSASLVSELFVNFSYFGVLLVPWLLFFVLKHTGIEKEPILYGIFLGFSFFIMRGDLMSSFAYFIGAIVTIYFIPKKFFS</sequence>
<dbReference type="AlphaFoldDB" id="A0AB35HQT6"/>
<gene>
    <name evidence="2" type="ORF">HXW75_08555</name>
</gene>
<feature type="transmembrane region" description="Helical" evidence="1">
    <location>
        <begin position="373"/>
        <end position="393"/>
    </location>
</feature>
<keyword evidence="1" id="KW-0812">Transmembrane</keyword>
<keyword evidence="1" id="KW-0472">Membrane</keyword>
<feature type="transmembrane region" description="Helical" evidence="1">
    <location>
        <begin position="12"/>
        <end position="30"/>
    </location>
</feature>
<dbReference type="RefSeq" id="WP_253210203.1">
    <property type="nucleotide sequence ID" value="NZ_JACACB010000024.1"/>
</dbReference>
<feature type="transmembrane region" description="Helical" evidence="1">
    <location>
        <begin position="254"/>
        <end position="272"/>
    </location>
</feature>
<feature type="transmembrane region" description="Helical" evidence="1">
    <location>
        <begin position="62"/>
        <end position="79"/>
    </location>
</feature>
<protein>
    <submittedName>
        <fullName evidence="2">Oligosaccharide repeat unit polymerase</fullName>
    </submittedName>
</protein>
<reference evidence="2" key="1">
    <citation type="submission" date="2020-06" db="EMBL/GenBank/DDBJ databases">
        <authorList>
            <person name="Link T."/>
            <person name="Ehrmann M."/>
        </authorList>
    </citation>
    <scope>NUCLEOTIDE SEQUENCE</scope>
    <source>
        <strain evidence="2">TMW 2.2257</strain>
    </source>
</reference>
<proteinExistence type="predicted"/>
<keyword evidence="1" id="KW-1133">Transmembrane helix</keyword>
<feature type="transmembrane region" description="Helical" evidence="1">
    <location>
        <begin position="176"/>
        <end position="197"/>
    </location>
</feature>
<feature type="transmembrane region" description="Helical" evidence="1">
    <location>
        <begin position="424"/>
        <end position="442"/>
    </location>
</feature>
<feature type="transmembrane region" description="Helical" evidence="1">
    <location>
        <begin position="141"/>
        <end position="164"/>
    </location>
</feature>
<dbReference type="EMBL" id="JACACB010000024">
    <property type="protein sequence ID" value="MCO8298522.1"/>
    <property type="molecule type" value="Genomic_DNA"/>
</dbReference>
<organism evidence="2 3">
    <name type="scientific">Tetragenococcus halophilus</name>
    <name type="common">Pediococcus halophilus</name>
    <dbReference type="NCBI Taxonomy" id="51669"/>
    <lineage>
        <taxon>Bacteria</taxon>
        <taxon>Bacillati</taxon>
        <taxon>Bacillota</taxon>
        <taxon>Bacilli</taxon>
        <taxon>Lactobacillales</taxon>
        <taxon>Enterococcaceae</taxon>
        <taxon>Tetragenococcus</taxon>
    </lineage>
</organism>
<evidence type="ECO:0000313" key="3">
    <source>
        <dbReference type="Proteomes" id="UP001057280"/>
    </source>
</evidence>
<comment type="caution">
    <text evidence="2">The sequence shown here is derived from an EMBL/GenBank/DDBJ whole genome shotgun (WGS) entry which is preliminary data.</text>
</comment>
<evidence type="ECO:0000256" key="1">
    <source>
        <dbReference type="SAM" id="Phobius"/>
    </source>
</evidence>
<feature type="transmembrane region" description="Helical" evidence="1">
    <location>
        <begin position="231"/>
        <end position="247"/>
    </location>
</feature>
<accession>A0AB35HQT6</accession>
<feature type="transmembrane region" description="Helical" evidence="1">
    <location>
        <begin position="36"/>
        <end position="55"/>
    </location>
</feature>
<evidence type="ECO:0000313" key="2">
    <source>
        <dbReference type="EMBL" id="MCO8298522.1"/>
    </source>
</evidence>